<evidence type="ECO:0000313" key="2">
    <source>
        <dbReference type="Proteomes" id="UP001162164"/>
    </source>
</evidence>
<reference evidence="1" key="1">
    <citation type="journal article" date="2023" name="Insect Mol. Biol.">
        <title>Genome sequencing provides insights into the evolution of gene families encoding plant cell wall-degrading enzymes in longhorned beetles.</title>
        <authorList>
            <person name="Shin N.R."/>
            <person name="Okamura Y."/>
            <person name="Kirsch R."/>
            <person name="Pauchet Y."/>
        </authorList>
    </citation>
    <scope>NUCLEOTIDE SEQUENCE</scope>
    <source>
        <strain evidence="1">MMC_N1</strain>
    </source>
</reference>
<protein>
    <submittedName>
        <fullName evidence="1">Uncharacterized protein</fullName>
    </submittedName>
</protein>
<keyword evidence="2" id="KW-1185">Reference proteome</keyword>
<sequence>MDITIMSVHEYIQNFYSRYIYLLTAAAKEDALFLVSLEEFSVSMQQPHEQDFLVQKYYPTVVYEELCIIVIPTSTIMSLHKGVINSSTSTSHECRNMSLL</sequence>
<name>A0ABQ9IW98_9CUCU</name>
<accession>A0ABQ9IW98</accession>
<gene>
    <name evidence="1" type="ORF">NQ317_013973</name>
</gene>
<comment type="caution">
    <text evidence="1">The sequence shown here is derived from an EMBL/GenBank/DDBJ whole genome shotgun (WGS) entry which is preliminary data.</text>
</comment>
<dbReference type="Proteomes" id="UP001162164">
    <property type="component" value="Unassembled WGS sequence"/>
</dbReference>
<dbReference type="EMBL" id="JAPWTJ010002206">
    <property type="protein sequence ID" value="KAJ8967346.1"/>
    <property type="molecule type" value="Genomic_DNA"/>
</dbReference>
<proteinExistence type="predicted"/>
<organism evidence="1 2">
    <name type="scientific">Molorchus minor</name>
    <dbReference type="NCBI Taxonomy" id="1323400"/>
    <lineage>
        <taxon>Eukaryota</taxon>
        <taxon>Metazoa</taxon>
        <taxon>Ecdysozoa</taxon>
        <taxon>Arthropoda</taxon>
        <taxon>Hexapoda</taxon>
        <taxon>Insecta</taxon>
        <taxon>Pterygota</taxon>
        <taxon>Neoptera</taxon>
        <taxon>Endopterygota</taxon>
        <taxon>Coleoptera</taxon>
        <taxon>Polyphaga</taxon>
        <taxon>Cucujiformia</taxon>
        <taxon>Chrysomeloidea</taxon>
        <taxon>Cerambycidae</taxon>
        <taxon>Lamiinae</taxon>
        <taxon>Monochamini</taxon>
        <taxon>Molorchus</taxon>
    </lineage>
</organism>
<evidence type="ECO:0000313" key="1">
    <source>
        <dbReference type="EMBL" id="KAJ8967346.1"/>
    </source>
</evidence>